<feature type="transmembrane region" description="Helical" evidence="1">
    <location>
        <begin position="125"/>
        <end position="144"/>
    </location>
</feature>
<evidence type="ECO:0000256" key="1">
    <source>
        <dbReference type="SAM" id="Phobius"/>
    </source>
</evidence>
<organism evidence="2 3">
    <name type="scientific">Chryseolinea soli</name>
    <dbReference type="NCBI Taxonomy" id="2321403"/>
    <lineage>
        <taxon>Bacteria</taxon>
        <taxon>Pseudomonadati</taxon>
        <taxon>Bacteroidota</taxon>
        <taxon>Cytophagia</taxon>
        <taxon>Cytophagales</taxon>
        <taxon>Fulvivirgaceae</taxon>
        <taxon>Chryseolinea</taxon>
    </lineage>
</organism>
<dbReference type="EMBL" id="CP032382">
    <property type="protein sequence ID" value="AYB35005.1"/>
    <property type="molecule type" value="Genomic_DNA"/>
</dbReference>
<dbReference type="RefSeq" id="WP_119758256.1">
    <property type="nucleotide sequence ID" value="NZ_CP032382.1"/>
</dbReference>
<evidence type="ECO:0000313" key="3">
    <source>
        <dbReference type="Proteomes" id="UP000266183"/>
    </source>
</evidence>
<keyword evidence="1" id="KW-0812">Transmembrane</keyword>
<dbReference type="OrthoDB" id="977993at2"/>
<feature type="transmembrane region" description="Helical" evidence="1">
    <location>
        <begin position="55"/>
        <end position="72"/>
    </location>
</feature>
<keyword evidence="1" id="KW-0472">Membrane</keyword>
<feature type="transmembrane region" description="Helical" evidence="1">
    <location>
        <begin position="7"/>
        <end position="26"/>
    </location>
</feature>
<dbReference type="AlphaFoldDB" id="A0A385SY63"/>
<evidence type="ECO:0000313" key="2">
    <source>
        <dbReference type="EMBL" id="AYB35005.1"/>
    </source>
</evidence>
<gene>
    <name evidence="2" type="ORF">D4L85_32435</name>
</gene>
<feature type="transmembrane region" description="Helical" evidence="1">
    <location>
        <begin position="84"/>
        <end position="105"/>
    </location>
</feature>
<reference evidence="3" key="1">
    <citation type="submission" date="2018-09" db="EMBL/GenBank/DDBJ databases">
        <title>Chryseolinea sp. KIS68-18 isolated from soil.</title>
        <authorList>
            <person name="Weon H.-Y."/>
            <person name="Kwon S.-W."/>
            <person name="Lee S.A."/>
        </authorList>
    </citation>
    <scope>NUCLEOTIDE SEQUENCE [LARGE SCALE GENOMIC DNA]</scope>
    <source>
        <strain evidence="3">KIS68-18</strain>
    </source>
</reference>
<dbReference type="KEGG" id="chk:D4L85_32435"/>
<keyword evidence="1" id="KW-1133">Transmembrane helix</keyword>
<name>A0A385SY63_9BACT</name>
<sequence length="154" mass="17836">MIKKITFPLLGLLGGFGVGIWTEFWIKGFIHDLFTFFTDNHIRFHGKIFRSFFEWHYLAIFALIGLFCYHAFRVCTLPEKIKYAGLAVSIFFLALALICYADSYVKIIECTACDDGVRTLEYSDIRYERIIFTSLALSLLPIGIKRIRSQRAND</sequence>
<proteinExistence type="predicted"/>
<dbReference type="Proteomes" id="UP000266183">
    <property type="component" value="Chromosome"/>
</dbReference>
<keyword evidence="3" id="KW-1185">Reference proteome</keyword>
<accession>A0A385SY63</accession>
<protein>
    <submittedName>
        <fullName evidence="2">Uncharacterized protein</fullName>
    </submittedName>
</protein>